<dbReference type="Pfam" id="PF07521">
    <property type="entry name" value="RMMBL"/>
    <property type="match status" value="1"/>
</dbReference>
<dbReference type="Gene3D" id="3.30.300.230">
    <property type="match status" value="1"/>
</dbReference>
<dbReference type="GO" id="GO:0006353">
    <property type="term" value="P:DNA-templated transcription termination"/>
    <property type="evidence" value="ECO:0007669"/>
    <property type="project" value="UniProtKB-UniRule"/>
</dbReference>
<dbReference type="InterPro" id="IPR019975">
    <property type="entry name" value="aCPSF1"/>
</dbReference>
<dbReference type="EMBL" id="DRWN01000018">
    <property type="protein sequence ID" value="HHK67898.1"/>
    <property type="molecule type" value="Genomic_DNA"/>
</dbReference>
<dbReference type="GO" id="GO:0003723">
    <property type="term" value="F:RNA binding"/>
    <property type="evidence" value="ECO:0007669"/>
    <property type="project" value="UniProtKB-UniRule"/>
</dbReference>
<feature type="region of interest" description="KHa" evidence="12">
    <location>
        <begin position="5"/>
        <end position="72"/>
    </location>
</feature>
<evidence type="ECO:0000256" key="9">
    <source>
        <dbReference type="ARBA" id="ARBA00023015"/>
    </source>
</evidence>
<dbReference type="InterPro" id="IPR022712">
    <property type="entry name" value="Beta_Casp"/>
</dbReference>
<feature type="region of interest" description="Metallo-beta-lactamase N-terminus" evidence="12">
    <location>
        <begin position="178"/>
        <end position="382"/>
    </location>
</feature>
<evidence type="ECO:0000256" key="1">
    <source>
        <dbReference type="ARBA" id="ARBA00022472"/>
    </source>
</evidence>
<feature type="binding site" evidence="12">
    <location>
        <position position="241"/>
    </location>
    <ligand>
        <name>Zn(2+)</name>
        <dbReference type="ChEBI" id="CHEBI:29105"/>
        <label>1</label>
    </ligand>
</feature>
<dbReference type="InterPro" id="IPR011108">
    <property type="entry name" value="RMMBL"/>
</dbReference>
<evidence type="ECO:0000259" key="13">
    <source>
        <dbReference type="SMART" id="SM00849"/>
    </source>
</evidence>
<comment type="similarity">
    <text evidence="12">Belongs to the metallo-beta-lactamase superfamily. RNA-metabolizing metallo-beta-lactamase-like family. FttA subfamily.</text>
</comment>
<dbReference type="CDD" id="cd16295">
    <property type="entry name" value="TTHA0252-CPSF-like_MBL-fold"/>
    <property type="match status" value="1"/>
</dbReference>
<dbReference type="NCBIfam" id="TIGR03675">
    <property type="entry name" value="arCOG00543"/>
    <property type="match status" value="1"/>
</dbReference>
<feature type="binding site" evidence="12">
    <location>
        <position position="351"/>
    </location>
    <ligand>
        <name>Zn(2+)</name>
        <dbReference type="ChEBI" id="CHEBI:29105"/>
        <label>1</label>
    </ligand>
</feature>
<keyword evidence="3 12" id="KW-0479">Metal-binding</keyword>
<dbReference type="InterPro" id="IPR050698">
    <property type="entry name" value="MBL"/>
</dbReference>
<feature type="binding site" evidence="12">
    <location>
        <position position="328"/>
    </location>
    <ligand>
        <name>Zn(2+)</name>
        <dbReference type="ChEBI" id="CHEBI:29105"/>
        <label>1</label>
    </ligand>
</feature>
<evidence type="ECO:0000256" key="6">
    <source>
        <dbReference type="ARBA" id="ARBA00022833"/>
    </source>
</evidence>
<keyword evidence="4 12" id="KW-0255">Endonuclease</keyword>
<feature type="binding site" evidence="12">
    <location>
        <position position="243"/>
    </location>
    <ligand>
        <name>Zn(2+)</name>
        <dbReference type="ChEBI" id="CHEBI:29105"/>
        <label>1</label>
    </ligand>
</feature>
<sequence length="636" mass="71478">MNSVERLRTELLKYFSSLETAEPALSRIEYEGPRIAVYTRSREIFGDRDRIARELVTLLKKRVIIRPDVELRRSREEVEEIIRQKLGNGYRIIFDEPLGEVVIESSDPRITNIDGTETLNNLVGETGWVIRILREPLMPSKTIDRIKRYTFWDTKEKLETLKEIGERVFRTQTFESRDVRITILGAGRQVGRSCILLQTNESTVLLDCGLSAGANTPINFFPRFDTIPNLIENLDAVVISHAHLDHVGLVPFLFKYGYRGPVYAVEPSIPLMALEQLDYVSVAGKEGSFPPYGETEIRMALQRSFPLRYGIVTNITPDIRIMFYNAGHILGSAAIHIHVGEGLHNIVYTGDFKYEKSTALDPCASKFPRVETLIMESTYGATPVPYTLEQSEAMLADKITSTVNNGGKVIIPVPAIGRAQEILLVLNKLFSEGRLAETPVFLDGLVVEATAIHTAFPDYFTAELQQRLRQGENVFLSEYFTPVKSEAQREEIIEMKGPMVIVSTSGMLEGGPVLKYLKNFASDEKNLLLFVSYQVEGTLGRTILKGVREITLRNEEGKAEMVNVRMQVEKVDGFSGHSSRQQLLNYVKRINPKPRNIVLVHGEEEAVESLAEAVSRITPATIFTPRNLETIALATA</sequence>
<keyword evidence="7 12" id="KW-0269">Exonuclease</keyword>
<comment type="caution">
    <text evidence="12">Lacks conserved residue(s) required for the propagation of feature annotation.</text>
</comment>
<keyword evidence="6 12" id="KW-0862">Zinc</keyword>
<evidence type="ECO:0000256" key="7">
    <source>
        <dbReference type="ARBA" id="ARBA00022839"/>
    </source>
</evidence>
<evidence type="ECO:0000313" key="15">
    <source>
        <dbReference type="EMBL" id="HHK67898.1"/>
    </source>
</evidence>
<evidence type="ECO:0000256" key="4">
    <source>
        <dbReference type="ARBA" id="ARBA00022759"/>
    </source>
</evidence>
<dbReference type="Gene3D" id="3.40.50.10890">
    <property type="match status" value="1"/>
</dbReference>
<dbReference type="InterPro" id="IPR001279">
    <property type="entry name" value="Metallo-B-lactamas"/>
</dbReference>
<feature type="binding site" evidence="12">
    <location>
        <position position="246"/>
    </location>
    <ligand>
        <name>Zn(2+)</name>
        <dbReference type="ChEBI" id="CHEBI:29105"/>
        <label>2</label>
    </ligand>
</feature>
<dbReference type="InterPro" id="IPR036866">
    <property type="entry name" value="RibonucZ/Hydroxyglut_hydro"/>
</dbReference>
<evidence type="ECO:0000259" key="14">
    <source>
        <dbReference type="SMART" id="SM01027"/>
    </source>
</evidence>
<dbReference type="Gene3D" id="3.60.15.10">
    <property type="entry name" value="Ribonuclease Z/Hydroxyacylglutathione hydrolase-like"/>
    <property type="match status" value="1"/>
</dbReference>
<accession>A0A7C5L8X1</accession>
<dbReference type="Gene3D" id="3.30.300.20">
    <property type="match status" value="1"/>
</dbReference>
<keyword evidence="5 12" id="KW-0378">Hydrolase</keyword>
<dbReference type="InterPro" id="IPR033769">
    <property type="entry name" value="TffA_KH"/>
</dbReference>
<organism evidence="15">
    <name type="scientific">Caldiarchaeum subterraneum</name>
    <dbReference type="NCBI Taxonomy" id="311458"/>
    <lineage>
        <taxon>Archaea</taxon>
        <taxon>Nitrososphaerota</taxon>
        <taxon>Candidatus Caldarchaeales</taxon>
        <taxon>Candidatus Caldarchaeaceae</taxon>
        <taxon>Candidatus Caldarchaeum</taxon>
    </lineage>
</organism>
<proteinExistence type="inferred from homology"/>
<gene>
    <name evidence="12" type="primary">fttA</name>
    <name evidence="15" type="ORF">ENM11_01925</name>
</gene>
<dbReference type="GO" id="GO:0004532">
    <property type="term" value="F:RNA exonuclease activity"/>
    <property type="evidence" value="ECO:0007669"/>
    <property type="project" value="UniProtKB-UniRule"/>
</dbReference>
<dbReference type="GO" id="GO:0004521">
    <property type="term" value="F:RNA endonuclease activity"/>
    <property type="evidence" value="ECO:0007669"/>
    <property type="project" value="UniProtKB-UniRule"/>
</dbReference>
<dbReference type="Pfam" id="PF17214">
    <property type="entry name" value="KH_TffA"/>
    <property type="match status" value="1"/>
</dbReference>
<feature type="domain" description="Metallo-beta-lactamase" evidence="13">
    <location>
        <begin position="191"/>
        <end position="403"/>
    </location>
</feature>
<evidence type="ECO:0000256" key="2">
    <source>
        <dbReference type="ARBA" id="ARBA00022722"/>
    </source>
</evidence>
<dbReference type="SUPFAM" id="SSF56281">
    <property type="entry name" value="Metallo-hydrolase/oxidoreductase"/>
    <property type="match status" value="1"/>
</dbReference>
<feature type="region of interest" description="Metallo-beta-lactamase C-terminus" evidence="12">
    <location>
        <begin position="576"/>
        <end position="634"/>
    </location>
</feature>
<comment type="function">
    <text evidence="12">Terminates transcription on the whole genome. Termination is linked to FttA-mediated RNA cleavage and does not require NTP hydrolysis. Cleaves endonucleolytically at the RNA exit channel of RNA polymerase (RNAP); the 5'-3' exonuclease activity of this protein degrades the nascent RNA released from RNAP.</text>
</comment>
<keyword evidence="8 12" id="KW-0694">RNA-binding</keyword>
<dbReference type="AlphaFoldDB" id="A0A7C5L8X1"/>
<keyword evidence="10 12" id="KW-0238">DNA-binding</keyword>
<reference evidence="15" key="1">
    <citation type="journal article" date="2020" name="mSystems">
        <title>Genome- and Community-Level Interaction Insights into Carbon Utilization and Element Cycling Functions of Hydrothermarchaeota in Hydrothermal Sediment.</title>
        <authorList>
            <person name="Zhou Z."/>
            <person name="Liu Y."/>
            <person name="Xu W."/>
            <person name="Pan J."/>
            <person name="Luo Z.H."/>
            <person name="Li M."/>
        </authorList>
    </citation>
    <scope>NUCLEOTIDE SEQUENCE [LARGE SCALE GENOMIC DNA]</scope>
    <source>
        <strain evidence="15">SpSt-1056</strain>
    </source>
</reference>
<feature type="binding site" evidence="12">
    <location>
        <position position="601"/>
    </location>
    <ligand>
        <name>Zn(2+)</name>
        <dbReference type="ChEBI" id="CHEBI:29105"/>
        <label>2</label>
    </ligand>
</feature>
<dbReference type="GO" id="GO:0008270">
    <property type="term" value="F:zinc ion binding"/>
    <property type="evidence" value="ECO:0007669"/>
    <property type="project" value="UniProtKB-UniRule"/>
</dbReference>
<name>A0A7C5L8X1_CALS0</name>
<comment type="subunit">
    <text evidence="12">Homodimer. Interacts with RNA polymerase (RNAP), interacts with the Spt4-Spt5 complex.</text>
</comment>
<evidence type="ECO:0000256" key="10">
    <source>
        <dbReference type="ARBA" id="ARBA00023125"/>
    </source>
</evidence>
<dbReference type="InterPro" id="IPR015946">
    <property type="entry name" value="KH_dom-like_a/b"/>
</dbReference>
<evidence type="ECO:0000256" key="3">
    <source>
        <dbReference type="ARBA" id="ARBA00022723"/>
    </source>
</evidence>
<comment type="caution">
    <text evidence="15">The sequence shown here is derived from an EMBL/GenBank/DDBJ whole genome shotgun (WGS) entry which is preliminary data.</text>
</comment>
<evidence type="ECO:0000256" key="11">
    <source>
        <dbReference type="ARBA" id="ARBA00023163"/>
    </source>
</evidence>
<dbReference type="EC" id="3.1.-.-" evidence="12"/>
<dbReference type="PANTHER" id="PTHR11203:SF51">
    <property type="entry name" value="CLEAVAGE AND POLYADENYLATION SPECIFICITY FACTOR"/>
    <property type="match status" value="1"/>
</dbReference>
<keyword evidence="1 12" id="KW-0806">Transcription termination</keyword>
<dbReference type="SMART" id="SM00849">
    <property type="entry name" value="Lactamase_B"/>
    <property type="match status" value="1"/>
</dbReference>
<feature type="domain" description="Beta-Casp" evidence="14">
    <location>
        <begin position="419"/>
        <end position="543"/>
    </location>
</feature>
<evidence type="ECO:0000256" key="12">
    <source>
        <dbReference type="HAMAP-Rule" id="MF_00870"/>
    </source>
</evidence>
<dbReference type="Pfam" id="PF10996">
    <property type="entry name" value="Beta-Casp"/>
    <property type="match status" value="1"/>
</dbReference>
<dbReference type="HAMAP" id="MF_00870">
    <property type="entry name" value="FttA"/>
    <property type="match status" value="1"/>
</dbReference>
<dbReference type="GO" id="GO:0003677">
    <property type="term" value="F:DNA binding"/>
    <property type="evidence" value="ECO:0007669"/>
    <property type="project" value="UniProtKB-KW"/>
</dbReference>
<dbReference type="SMART" id="SM01027">
    <property type="entry name" value="Beta-Casp"/>
    <property type="match status" value="1"/>
</dbReference>
<keyword evidence="11" id="KW-0804">Transcription</keyword>
<feature type="binding site" evidence="12">
    <location>
        <position position="245"/>
    </location>
    <ligand>
        <name>Zn(2+)</name>
        <dbReference type="ChEBI" id="CHEBI:29105"/>
        <label>2</label>
    </ligand>
</feature>
<feature type="binding site" evidence="12">
    <location>
        <position position="351"/>
    </location>
    <ligand>
        <name>Zn(2+)</name>
        <dbReference type="ChEBI" id="CHEBI:29105"/>
        <label>2</label>
    </ligand>
</feature>
<keyword evidence="9 12" id="KW-0805">Transcription regulation</keyword>
<evidence type="ECO:0000256" key="8">
    <source>
        <dbReference type="ARBA" id="ARBA00022884"/>
    </source>
</evidence>
<protein>
    <recommendedName>
        <fullName evidence="12">Transcription termination factor FttA</fullName>
        <ecNumber evidence="12">3.1.-.-</ecNumber>
    </recommendedName>
</protein>
<comment type="cofactor">
    <cofactor evidence="12">
        <name>Zn(2+)</name>
        <dbReference type="ChEBI" id="CHEBI:29105"/>
    </cofactor>
    <text evidence="12">Binds 2 Zn(2+) ions, which are required for nuclease activity.</text>
</comment>
<keyword evidence="2 12" id="KW-0540">Nuclease</keyword>
<evidence type="ECO:0000256" key="5">
    <source>
        <dbReference type="ARBA" id="ARBA00022801"/>
    </source>
</evidence>
<dbReference type="PANTHER" id="PTHR11203">
    <property type="entry name" value="CLEAVAGE AND POLYADENYLATION SPECIFICITY FACTOR FAMILY MEMBER"/>
    <property type="match status" value="1"/>
</dbReference>
<dbReference type="Pfam" id="PF16661">
    <property type="entry name" value="Lactamase_B_6"/>
    <property type="match status" value="1"/>
</dbReference>